<gene>
    <name evidence="5" type="ORF">GT037_006418</name>
</gene>
<dbReference type="PROSITE" id="PS00463">
    <property type="entry name" value="ZN2_CY6_FUNGAL_1"/>
    <property type="match status" value="1"/>
</dbReference>
<evidence type="ECO:0000256" key="2">
    <source>
        <dbReference type="ARBA" id="ARBA00023242"/>
    </source>
</evidence>
<dbReference type="CDD" id="cd00067">
    <property type="entry name" value="GAL4"/>
    <property type="match status" value="1"/>
</dbReference>
<dbReference type="GO" id="GO:0006351">
    <property type="term" value="P:DNA-templated transcription"/>
    <property type="evidence" value="ECO:0007669"/>
    <property type="project" value="InterPro"/>
</dbReference>
<comment type="caution">
    <text evidence="5">The sequence shown here is derived from an EMBL/GenBank/DDBJ whole genome shotgun (WGS) entry which is preliminary data.</text>
</comment>
<keyword evidence="2" id="KW-0539">Nucleus</keyword>
<dbReference type="InterPro" id="IPR036864">
    <property type="entry name" value="Zn2-C6_fun-type_DNA-bd_sf"/>
</dbReference>
<accession>A0A8H7B5X2</accession>
<reference evidence="5" key="1">
    <citation type="submission" date="2020-01" db="EMBL/GenBank/DDBJ databases">
        <authorList>
            <person name="Feng Z.H.Z."/>
        </authorList>
    </citation>
    <scope>NUCLEOTIDE SEQUENCE</scope>
    <source>
        <strain evidence="5">CBS107.38</strain>
    </source>
</reference>
<dbReference type="Gene3D" id="4.10.240.10">
    <property type="entry name" value="Zn(2)-C6 fungal-type DNA-binding domain"/>
    <property type="match status" value="1"/>
</dbReference>
<feature type="compositionally biased region" description="Basic residues" evidence="3">
    <location>
        <begin position="18"/>
        <end position="29"/>
    </location>
</feature>
<reference evidence="5" key="2">
    <citation type="submission" date="2020-08" db="EMBL/GenBank/DDBJ databases">
        <title>Draft Genome Sequence of Cumin Blight Pathogen Alternaria burnsii.</title>
        <authorList>
            <person name="Feng Z."/>
        </authorList>
    </citation>
    <scope>NUCLEOTIDE SEQUENCE</scope>
    <source>
        <strain evidence="5">CBS107.38</strain>
    </source>
</reference>
<dbReference type="SMART" id="SM00906">
    <property type="entry name" value="Fungal_trans"/>
    <property type="match status" value="1"/>
</dbReference>
<protein>
    <recommendedName>
        <fullName evidence="4">Zn(2)-C6 fungal-type domain-containing protein</fullName>
    </recommendedName>
</protein>
<dbReference type="RefSeq" id="XP_038785962.1">
    <property type="nucleotide sequence ID" value="XM_038931465.1"/>
</dbReference>
<sequence length="719" mass="80515">MNSHPSPIEHMDVERRSSSPKRKKVRQKYAPKACVSCRRSKLKCSGENPCQRCMDNGKRCFFSEDQTAAEALQNLSRPTPALQSQASNTSGNGNSIPRRTLMPSENGTERRASDASTRGMSMEARMARIEAMMEALMRDRGLAMTPMGSIEREDNGSDGFRGDAALSVPPLDPINPALAFMGQPSLFSHEPSDSGNSALPGPGHAFNGEPPHLIQVGNKKLPYPSPADYQQYLASFFTDIHLSHPCIDESEFRGRSEHMLASTTIPLQDHQFLALNYSIFACCDILLNVAPIDTGKPKGWRWLELADDLVDKRSLLNGSPDLTLIQCVLFQAIYYSYADMPGPAYNTIGAAARLAFQSSLHQQSTWTNITTAQAYERICTFWNVFVQDRFISLTFGRPYTVHETDIQVEAPADLSERAMLYKADEIDPRRFIDHYIHYMILWARYADNNIDGRSLDGATQEIIDRQISYFLEQDLQTLEIPHAQSVGATVPPLKVFVTQKKTDFVLWGLRSVITSLQYDDNHASHFSNLAVFTISRMATFAQDIRQPFSLRHRMVSSLSNALLVLCSLLVRNVAGRNQSHIEAFRDALALLRDLAYSLLYAKRVLSDFESLVDVVEEVIDGKAVPGNVAELFPYRSAIPPFRLPRAPGTVRGIEGTHAAGNGNGTAEAEPAQGDMIELDNDDNDVHKRKRKRRPRWKYSCFNDQFELSKAMLRIVKNLT</sequence>
<dbReference type="Proteomes" id="UP000596902">
    <property type="component" value="Unassembled WGS sequence"/>
</dbReference>
<dbReference type="SUPFAM" id="SSF57701">
    <property type="entry name" value="Zn2/Cys6 DNA-binding domain"/>
    <property type="match status" value="1"/>
</dbReference>
<dbReference type="GeneID" id="62204643"/>
<dbReference type="GO" id="GO:0003677">
    <property type="term" value="F:DNA binding"/>
    <property type="evidence" value="ECO:0007669"/>
    <property type="project" value="InterPro"/>
</dbReference>
<dbReference type="GO" id="GO:0008270">
    <property type="term" value="F:zinc ion binding"/>
    <property type="evidence" value="ECO:0007669"/>
    <property type="project" value="InterPro"/>
</dbReference>
<feature type="compositionally biased region" description="Basic and acidic residues" evidence="3">
    <location>
        <begin position="7"/>
        <end position="17"/>
    </location>
</feature>
<organism evidence="5 6">
    <name type="scientific">Alternaria burnsii</name>
    <dbReference type="NCBI Taxonomy" id="1187904"/>
    <lineage>
        <taxon>Eukaryota</taxon>
        <taxon>Fungi</taxon>
        <taxon>Dikarya</taxon>
        <taxon>Ascomycota</taxon>
        <taxon>Pezizomycotina</taxon>
        <taxon>Dothideomycetes</taxon>
        <taxon>Pleosporomycetidae</taxon>
        <taxon>Pleosporales</taxon>
        <taxon>Pleosporineae</taxon>
        <taxon>Pleosporaceae</taxon>
        <taxon>Alternaria</taxon>
        <taxon>Alternaria sect. Alternaria</taxon>
    </lineage>
</organism>
<dbReference type="PANTHER" id="PTHR46910:SF11">
    <property type="entry name" value="ZN(2)-C6 FUNGAL-TYPE DOMAIN-CONTAINING PROTEIN"/>
    <property type="match status" value="1"/>
</dbReference>
<dbReference type="CDD" id="cd12148">
    <property type="entry name" value="fungal_TF_MHR"/>
    <property type="match status" value="1"/>
</dbReference>
<dbReference type="PANTHER" id="PTHR46910">
    <property type="entry name" value="TRANSCRIPTION FACTOR PDR1"/>
    <property type="match status" value="1"/>
</dbReference>
<evidence type="ECO:0000256" key="3">
    <source>
        <dbReference type="SAM" id="MobiDB-lite"/>
    </source>
</evidence>
<proteinExistence type="predicted"/>
<dbReference type="SMART" id="SM00066">
    <property type="entry name" value="GAL4"/>
    <property type="match status" value="1"/>
</dbReference>
<dbReference type="AlphaFoldDB" id="A0A8H7B5X2"/>
<feature type="region of interest" description="Disordered" evidence="3">
    <location>
        <begin position="187"/>
        <end position="219"/>
    </location>
</feature>
<dbReference type="InterPro" id="IPR050987">
    <property type="entry name" value="AtrR-like"/>
</dbReference>
<keyword evidence="6" id="KW-1185">Reference proteome</keyword>
<dbReference type="InterPro" id="IPR007219">
    <property type="entry name" value="XnlR_reg_dom"/>
</dbReference>
<dbReference type="InterPro" id="IPR001138">
    <property type="entry name" value="Zn2Cys6_DnaBD"/>
</dbReference>
<evidence type="ECO:0000259" key="4">
    <source>
        <dbReference type="PROSITE" id="PS50048"/>
    </source>
</evidence>
<keyword evidence="1" id="KW-0479">Metal-binding</keyword>
<dbReference type="EMBL" id="JAAABM010000008">
    <property type="protein sequence ID" value="KAF7675699.1"/>
    <property type="molecule type" value="Genomic_DNA"/>
</dbReference>
<evidence type="ECO:0000313" key="6">
    <source>
        <dbReference type="Proteomes" id="UP000596902"/>
    </source>
</evidence>
<evidence type="ECO:0000313" key="5">
    <source>
        <dbReference type="EMBL" id="KAF7675699.1"/>
    </source>
</evidence>
<dbReference type="Pfam" id="PF04082">
    <property type="entry name" value="Fungal_trans"/>
    <property type="match status" value="1"/>
</dbReference>
<name>A0A8H7B5X2_9PLEO</name>
<dbReference type="GO" id="GO:0000981">
    <property type="term" value="F:DNA-binding transcription factor activity, RNA polymerase II-specific"/>
    <property type="evidence" value="ECO:0007669"/>
    <property type="project" value="InterPro"/>
</dbReference>
<feature type="domain" description="Zn(2)-C6 fungal-type" evidence="4">
    <location>
        <begin position="33"/>
        <end position="62"/>
    </location>
</feature>
<feature type="compositionally biased region" description="Polar residues" evidence="3">
    <location>
        <begin position="77"/>
        <end position="97"/>
    </location>
</feature>
<feature type="region of interest" description="Disordered" evidence="3">
    <location>
        <begin position="77"/>
        <end position="119"/>
    </location>
</feature>
<dbReference type="Pfam" id="PF00172">
    <property type="entry name" value="Zn_clus"/>
    <property type="match status" value="1"/>
</dbReference>
<evidence type="ECO:0000256" key="1">
    <source>
        <dbReference type="ARBA" id="ARBA00022723"/>
    </source>
</evidence>
<dbReference type="PROSITE" id="PS50048">
    <property type="entry name" value="ZN2_CY6_FUNGAL_2"/>
    <property type="match status" value="1"/>
</dbReference>
<feature type="region of interest" description="Disordered" evidence="3">
    <location>
        <begin position="1"/>
        <end position="29"/>
    </location>
</feature>